<comment type="caution">
    <text evidence="1">The sequence shown here is derived from an EMBL/GenBank/DDBJ whole genome shotgun (WGS) entry which is preliminary data.</text>
</comment>
<dbReference type="Proteomes" id="UP001165960">
    <property type="component" value="Unassembled WGS sequence"/>
</dbReference>
<sequence length="346" mass="39636">MDPNTGPELLHAALCSLLTTYWDSIDEVGYLPHLPLNSLESENAARSNPTFPFILADGNSKLGIPLPILPQMFLSLKQILMIPSENKHSPCQIELLSRCMLIVNPGWYPNYSIRKKMVVAGQIDLKAELRVLDIIFFLPTTTKNSSAWFHRKWISKAIYESPECCLHPCDLVTHFNDEIQFAFKLANRASRNYYAWEFIYWNICQVICLQPGNSSQTIQSQFKETLGFIKQHISDSGAYHHLSMLIRLDMAHNSYLGHPPHYLGQGLSEIHRILETYPGPRQSAVNGLSNIVLFLMTKLDKYMWVSEIVQSEHRWAAKQLCVVDPDIDNSEFARLIQTFIINLQMK</sequence>
<evidence type="ECO:0000313" key="1">
    <source>
        <dbReference type="EMBL" id="KAJ9081383.1"/>
    </source>
</evidence>
<gene>
    <name evidence="1" type="ORF">DSO57_1015280</name>
</gene>
<keyword evidence="2" id="KW-1185">Reference proteome</keyword>
<dbReference type="EMBL" id="QTSX02001480">
    <property type="protein sequence ID" value="KAJ9081383.1"/>
    <property type="molecule type" value="Genomic_DNA"/>
</dbReference>
<reference evidence="1" key="1">
    <citation type="submission" date="2022-04" db="EMBL/GenBank/DDBJ databases">
        <title>Genome of the entomopathogenic fungus Entomophthora muscae.</title>
        <authorList>
            <person name="Elya C."/>
            <person name="Lovett B.R."/>
            <person name="Lee E."/>
            <person name="Macias A.M."/>
            <person name="Hajek A.E."/>
            <person name="De Bivort B.L."/>
            <person name="Kasson M.T."/>
            <person name="De Fine Licht H.H."/>
            <person name="Stajich J.E."/>
        </authorList>
    </citation>
    <scope>NUCLEOTIDE SEQUENCE</scope>
    <source>
        <strain evidence="1">Berkeley</strain>
    </source>
</reference>
<proteinExistence type="predicted"/>
<name>A0ACC2U2Z5_9FUNG</name>
<protein>
    <submittedName>
        <fullName evidence="1">Uncharacterized protein</fullName>
    </submittedName>
</protein>
<evidence type="ECO:0000313" key="2">
    <source>
        <dbReference type="Proteomes" id="UP001165960"/>
    </source>
</evidence>
<organism evidence="1 2">
    <name type="scientific">Entomophthora muscae</name>
    <dbReference type="NCBI Taxonomy" id="34485"/>
    <lineage>
        <taxon>Eukaryota</taxon>
        <taxon>Fungi</taxon>
        <taxon>Fungi incertae sedis</taxon>
        <taxon>Zoopagomycota</taxon>
        <taxon>Entomophthoromycotina</taxon>
        <taxon>Entomophthoromycetes</taxon>
        <taxon>Entomophthorales</taxon>
        <taxon>Entomophthoraceae</taxon>
        <taxon>Entomophthora</taxon>
    </lineage>
</organism>
<accession>A0ACC2U2Z5</accession>